<comment type="catalytic activity">
    <reaction evidence="18">
        <text>(2E)-hexenoyl-CoA + NADPH + H(+) = hexanoyl-CoA + NADP(+)</text>
        <dbReference type="Rhea" id="RHEA:44956"/>
        <dbReference type="ChEBI" id="CHEBI:15378"/>
        <dbReference type="ChEBI" id="CHEBI:57783"/>
        <dbReference type="ChEBI" id="CHEBI:58349"/>
        <dbReference type="ChEBI" id="CHEBI:62077"/>
        <dbReference type="ChEBI" id="CHEBI:62620"/>
    </reaction>
    <physiologicalReaction direction="left-to-right" evidence="18">
        <dbReference type="Rhea" id="RHEA:44957"/>
    </physiologicalReaction>
</comment>
<dbReference type="EMBL" id="WESC01000006">
    <property type="protein sequence ID" value="KAB7740406.1"/>
    <property type="molecule type" value="Genomic_DNA"/>
</dbReference>
<comment type="catalytic activity">
    <reaction evidence="16">
        <text>(2E)-dodecenoyl-CoA + NADPH + H(+) = dodecanoyl-CoA + NADP(+)</text>
        <dbReference type="Rhea" id="RHEA:44964"/>
        <dbReference type="ChEBI" id="CHEBI:15378"/>
        <dbReference type="ChEBI" id="CHEBI:57330"/>
        <dbReference type="ChEBI" id="CHEBI:57375"/>
        <dbReference type="ChEBI" id="CHEBI:57783"/>
        <dbReference type="ChEBI" id="CHEBI:58349"/>
    </reaction>
    <physiologicalReaction direction="left-to-right" evidence="16">
        <dbReference type="Rhea" id="RHEA:44965"/>
    </physiologicalReaction>
</comment>
<evidence type="ECO:0000256" key="2">
    <source>
        <dbReference type="ARBA" id="ARBA00005189"/>
    </source>
</evidence>
<evidence type="ECO:0000256" key="12">
    <source>
        <dbReference type="ARBA" id="ARBA00037124"/>
    </source>
</evidence>
<evidence type="ECO:0000256" key="7">
    <source>
        <dbReference type="ARBA" id="ARBA00022857"/>
    </source>
</evidence>
<dbReference type="GO" id="GO:0006633">
    <property type="term" value="P:fatty acid biosynthetic process"/>
    <property type="evidence" value="ECO:0007669"/>
    <property type="project" value="UniProtKB-KW"/>
</dbReference>
<gene>
    <name evidence="23" type="ORF">F2P47_07715</name>
</gene>
<comment type="pathway">
    <text evidence="2">Lipid metabolism.</text>
</comment>
<comment type="subcellular location">
    <subcellularLocation>
        <location evidence="1">Peroxisome</location>
    </subcellularLocation>
</comment>
<dbReference type="PANTHER" id="PTHR24317">
    <property type="entry name" value="PEROXISOMAL TRANS-2-ENOYL-COA REDUCTASE"/>
    <property type="match status" value="1"/>
</dbReference>
<evidence type="ECO:0000256" key="1">
    <source>
        <dbReference type="ARBA" id="ARBA00004275"/>
    </source>
</evidence>
<keyword evidence="5" id="KW-0597">Phosphoprotein</keyword>
<dbReference type="InterPro" id="IPR036291">
    <property type="entry name" value="NAD(P)-bd_dom_sf"/>
</dbReference>
<comment type="catalytic activity">
    <reaction evidence="21">
        <text>(2E)-octenoyl-CoA + NADPH + H(+) = octanoyl-CoA + NADP(+)</text>
        <dbReference type="Rhea" id="RHEA:44952"/>
        <dbReference type="ChEBI" id="CHEBI:15378"/>
        <dbReference type="ChEBI" id="CHEBI:57386"/>
        <dbReference type="ChEBI" id="CHEBI:57783"/>
        <dbReference type="ChEBI" id="CHEBI:58349"/>
        <dbReference type="ChEBI" id="CHEBI:62242"/>
    </reaction>
    <physiologicalReaction direction="left-to-right" evidence="21">
        <dbReference type="Rhea" id="RHEA:44953"/>
    </physiologicalReaction>
</comment>
<evidence type="ECO:0000256" key="16">
    <source>
        <dbReference type="ARBA" id="ARBA00047570"/>
    </source>
</evidence>
<evidence type="ECO:0000256" key="8">
    <source>
        <dbReference type="ARBA" id="ARBA00023002"/>
    </source>
</evidence>
<evidence type="ECO:0000313" key="24">
    <source>
        <dbReference type="Proteomes" id="UP000468901"/>
    </source>
</evidence>
<keyword evidence="10" id="KW-0576">Peroxisome</keyword>
<comment type="caution">
    <text evidence="23">The sequence shown here is derived from an EMBL/GenBank/DDBJ whole genome shotgun (WGS) entry which is preliminary data.</text>
</comment>
<reference evidence="23 24" key="1">
    <citation type="submission" date="2019-09" db="EMBL/GenBank/DDBJ databases">
        <title>Parvibaculum sedimenti sp. nov., isolated from sediment.</title>
        <authorList>
            <person name="Wang Y."/>
        </authorList>
    </citation>
    <scope>NUCLEOTIDE SEQUENCE [LARGE SCALE GENOMIC DNA]</scope>
    <source>
        <strain evidence="23 24">HXT-9</strain>
    </source>
</reference>
<evidence type="ECO:0000256" key="20">
    <source>
        <dbReference type="ARBA" id="ARBA00049386"/>
    </source>
</evidence>
<proteinExistence type="inferred from homology"/>
<comment type="function">
    <text evidence="12">Participates in chain elongation of fatty acids. Catalyzes the reduction of trans-2-enoyl-CoAs of varying chain lengths from 6:1 to 16:1, having maximum activity with 10:1 CoA. Has no 2,4-dienoyl-CoA reductase activity.</text>
</comment>
<dbReference type="EC" id="1.3.1.38" evidence="14"/>
<evidence type="ECO:0000313" key="23">
    <source>
        <dbReference type="EMBL" id="KAB7740406.1"/>
    </source>
</evidence>
<dbReference type="PRINTS" id="PR00080">
    <property type="entry name" value="SDRFAMILY"/>
</dbReference>
<evidence type="ECO:0000256" key="17">
    <source>
        <dbReference type="ARBA" id="ARBA00048686"/>
    </source>
</evidence>
<dbReference type="SUPFAM" id="SSF51735">
    <property type="entry name" value="NAD(P)-binding Rossmann-fold domains"/>
    <property type="match status" value="1"/>
</dbReference>
<keyword evidence="7" id="KW-0521">NADP</keyword>
<comment type="catalytic activity">
    <reaction evidence="20">
        <text>(2E)-decenoyl-CoA + NADPH + H(+) = decanoyl-CoA + NADP(+)</text>
        <dbReference type="Rhea" id="RHEA:44960"/>
        <dbReference type="ChEBI" id="CHEBI:15378"/>
        <dbReference type="ChEBI" id="CHEBI:57783"/>
        <dbReference type="ChEBI" id="CHEBI:58349"/>
        <dbReference type="ChEBI" id="CHEBI:61406"/>
        <dbReference type="ChEBI" id="CHEBI:61430"/>
    </reaction>
    <physiologicalReaction direction="left-to-right" evidence="20">
        <dbReference type="Rhea" id="RHEA:44961"/>
    </physiologicalReaction>
</comment>
<evidence type="ECO:0000256" key="14">
    <source>
        <dbReference type="ARBA" id="ARBA00038849"/>
    </source>
</evidence>
<keyword evidence="6" id="KW-0276">Fatty acid metabolism</keyword>
<keyword evidence="11" id="KW-0275">Fatty acid biosynthesis</keyword>
<evidence type="ECO:0000256" key="3">
    <source>
        <dbReference type="ARBA" id="ARBA00006484"/>
    </source>
</evidence>
<dbReference type="AlphaFoldDB" id="A0A6N6VNK8"/>
<evidence type="ECO:0000256" key="11">
    <source>
        <dbReference type="ARBA" id="ARBA00023160"/>
    </source>
</evidence>
<feature type="region of interest" description="Disordered" evidence="22">
    <location>
        <begin position="269"/>
        <end position="288"/>
    </location>
</feature>
<evidence type="ECO:0000256" key="21">
    <source>
        <dbReference type="ARBA" id="ARBA00049559"/>
    </source>
</evidence>
<dbReference type="InterPro" id="IPR002347">
    <property type="entry name" value="SDR_fam"/>
</dbReference>
<dbReference type="PANTHER" id="PTHR24317:SF7">
    <property type="entry name" value="PEROXISOMAL TRANS-2-ENOYL-COA REDUCTASE"/>
    <property type="match status" value="1"/>
</dbReference>
<evidence type="ECO:0000256" key="13">
    <source>
        <dbReference type="ARBA" id="ARBA00038622"/>
    </source>
</evidence>
<comment type="catalytic activity">
    <reaction evidence="19">
        <text>a (2E)-enoyl-CoA + NADPH + H(+) = a 2,3-saturated acyl-CoA + NADP(+)</text>
        <dbReference type="Rhea" id="RHEA:33763"/>
        <dbReference type="ChEBI" id="CHEBI:15378"/>
        <dbReference type="ChEBI" id="CHEBI:57783"/>
        <dbReference type="ChEBI" id="CHEBI:58349"/>
        <dbReference type="ChEBI" id="CHEBI:58856"/>
        <dbReference type="ChEBI" id="CHEBI:65111"/>
        <dbReference type="EC" id="1.3.1.38"/>
    </reaction>
    <physiologicalReaction direction="left-to-right" evidence="19">
        <dbReference type="Rhea" id="RHEA:33764"/>
    </physiologicalReaction>
</comment>
<dbReference type="PRINTS" id="PR00081">
    <property type="entry name" value="GDHRDH"/>
</dbReference>
<evidence type="ECO:0000256" key="19">
    <source>
        <dbReference type="ARBA" id="ARBA00049251"/>
    </source>
</evidence>
<keyword evidence="9" id="KW-0443">Lipid metabolism</keyword>
<comment type="catalytic activity">
    <reaction evidence="17">
        <text>(2E)-tetradecenoyl-CoA + NADPH + H(+) = tetradecanoyl-CoA + NADP(+)</text>
        <dbReference type="Rhea" id="RHEA:44968"/>
        <dbReference type="ChEBI" id="CHEBI:15378"/>
        <dbReference type="ChEBI" id="CHEBI:57385"/>
        <dbReference type="ChEBI" id="CHEBI:57783"/>
        <dbReference type="ChEBI" id="CHEBI:58349"/>
        <dbReference type="ChEBI" id="CHEBI:61405"/>
    </reaction>
    <physiologicalReaction direction="left-to-right" evidence="17">
        <dbReference type="Rhea" id="RHEA:44969"/>
    </physiologicalReaction>
</comment>
<evidence type="ECO:0000256" key="18">
    <source>
        <dbReference type="ARBA" id="ARBA00049108"/>
    </source>
</evidence>
<organism evidence="23 24">
    <name type="scientific">Parvibaculum sedimenti</name>
    <dbReference type="NCBI Taxonomy" id="2608632"/>
    <lineage>
        <taxon>Bacteria</taxon>
        <taxon>Pseudomonadati</taxon>
        <taxon>Pseudomonadota</taxon>
        <taxon>Alphaproteobacteria</taxon>
        <taxon>Hyphomicrobiales</taxon>
        <taxon>Parvibaculaceae</taxon>
        <taxon>Parvibaculum</taxon>
    </lineage>
</organism>
<sequence>MEVQKTHFGFSDEELKALPTVYRADLFSGKTVVVSGGGSGFGKAIACLLARLGANVAICGRNEEKLAATVPFLESIGAQVFSRSLTIRDPDQVDSFVEAVWDKFGALDLLVNNAGGQFPQMALDFKVKGWNAVIDTNLNGTWYMMQSAARQWVERKTSGSIVNIIADIWRGMPGIAHTCAARAGVAYLSKSVAVEWAPHRIRVNCVAPGVCETSGFVQYPPEGLKTYPGANPMLRVGDAHDIAEAVAYLASPGAKFITGEVLTVDGGEQLWGDPWPPGRPDYFQPKNS</sequence>
<dbReference type="Proteomes" id="UP000468901">
    <property type="component" value="Unassembled WGS sequence"/>
</dbReference>
<keyword evidence="8" id="KW-0560">Oxidoreductase</keyword>
<dbReference type="InterPro" id="IPR052388">
    <property type="entry name" value="Peroxisomal_t2-enoyl-CoA_red"/>
</dbReference>
<evidence type="ECO:0000256" key="6">
    <source>
        <dbReference type="ARBA" id="ARBA00022832"/>
    </source>
</evidence>
<comment type="similarity">
    <text evidence="3">Belongs to the short-chain dehydrogenases/reductases (SDR) family.</text>
</comment>
<evidence type="ECO:0000256" key="5">
    <source>
        <dbReference type="ARBA" id="ARBA00022553"/>
    </source>
</evidence>
<comment type="subunit">
    <text evidence="13">Interacts with PEX5, probably required to target it into peroxisomes.</text>
</comment>
<dbReference type="GO" id="GO:0019166">
    <property type="term" value="F:trans-2-enoyl-CoA reductase (NADPH) activity"/>
    <property type="evidence" value="ECO:0007669"/>
    <property type="project" value="UniProtKB-EC"/>
</dbReference>
<evidence type="ECO:0000256" key="10">
    <source>
        <dbReference type="ARBA" id="ARBA00023140"/>
    </source>
</evidence>
<name>A0A6N6VNK8_9HYPH</name>
<dbReference type="Pfam" id="PF13561">
    <property type="entry name" value="adh_short_C2"/>
    <property type="match status" value="1"/>
</dbReference>
<evidence type="ECO:0000256" key="22">
    <source>
        <dbReference type="SAM" id="MobiDB-lite"/>
    </source>
</evidence>
<dbReference type="Gene3D" id="3.40.50.720">
    <property type="entry name" value="NAD(P)-binding Rossmann-like Domain"/>
    <property type="match status" value="1"/>
</dbReference>
<dbReference type="RefSeq" id="WP_152215771.1">
    <property type="nucleotide sequence ID" value="NZ_WESC01000006.1"/>
</dbReference>
<accession>A0A6N6VNK8</accession>
<protein>
    <recommendedName>
        <fullName evidence="15">Peroxisomal trans-2-enoyl-CoA reductase</fullName>
        <ecNumber evidence="14">1.3.1.38</ecNumber>
    </recommendedName>
</protein>
<dbReference type="FunFam" id="3.40.50.720:FF:000084">
    <property type="entry name" value="Short-chain dehydrogenase reductase"/>
    <property type="match status" value="1"/>
</dbReference>
<evidence type="ECO:0000256" key="4">
    <source>
        <dbReference type="ARBA" id="ARBA00022516"/>
    </source>
</evidence>
<evidence type="ECO:0000256" key="9">
    <source>
        <dbReference type="ARBA" id="ARBA00023098"/>
    </source>
</evidence>
<evidence type="ECO:0000256" key="15">
    <source>
        <dbReference type="ARBA" id="ARBA00041063"/>
    </source>
</evidence>
<keyword evidence="24" id="KW-1185">Reference proteome</keyword>
<keyword evidence="4" id="KW-0444">Lipid biosynthesis</keyword>